<dbReference type="InterPro" id="IPR036457">
    <property type="entry name" value="PPM-type-like_dom_sf"/>
</dbReference>
<dbReference type="EMBL" id="JAVRER010000011">
    <property type="protein sequence ID" value="MDT0415764.1"/>
    <property type="molecule type" value="Genomic_DNA"/>
</dbReference>
<evidence type="ECO:0008006" key="3">
    <source>
        <dbReference type="Google" id="ProtNLM"/>
    </source>
</evidence>
<dbReference type="SUPFAM" id="SSF81606">
    <property type="entry name" value="PP2C-like"/>
    <property type="match status" value="1"/>
</dbReference>
<dbReference type="AlphaFoldDB" id="A0ABD5E3J8"/>
<comment type="caution">
    <text evidence="1">The sequence shown here is derived from an EMBL/GenBank/DDBJ whole genome shotgun (WGS) entry which is preliminary data.</text>
</comment>
<gene>
    <name evidence="1" type="ORF">RM574_09710</name>
</gene>
<organism evidence="1 2">
    <name type="scientific">Streptomyces evansiae</name>
    <dbReference type="NCBI Taxonomy" id="3075535"/>
    <lineage>
        <taxon>Bacteria</taxon>
        <taxon>Bacillati</taxon>
        <taxon>Actinomycetota</taxon>
        <taxon>Actinomycetes</taxon>
        <taxon>Kitasatosporales</taxon>
        <taxon>Streptomycetaceae</taxon>
        <taxon>Streptomyces</taxon>
    </lineage>
</organism>
<sequence>MRAELVTEPGGSDRADEDFTCVSLPASGQGGCLVLLDGVTPPEGATGCAHSVPWYVSRLGGALNELSVSRPDLTLREILALSIRRTAELHRATCDLSHPRTPQATVVLARWDGTRAEHLVLSDSVLLLVGQDGAVRAVLDDRLDHLPLATERAAVRDAADGERAAARAAYVSAVESLRNAEGGFFTAAADPDVAARAVTGETPLTGLHCLIALSDGATRWTERFHQGDWTALTTLLRNRGPRALLAEVRRLERSPEGGAKRGKRHDDASVILAEVAGGGR</sequence>
<evidence type="ECO:0000313" key="1">
    <source>
        <dbReference type="EMBL" id="MDT0415764.1"/>
    </source>
</evidence>
<accession>A0ABD5E3J8</accession>
<dbReference type="Gene3D" id="3.60.40.10">
    <property type="entry name" value="PPM-type phosphatase domain"/>
    <property type="match status" value="1"/>
</dbReference>
<dbReference type="Proteomes" id="UP001183607">
    <property type="component" value="Unassembled WGS sequence"/>
</dbReference>
<proteinExistence type="predicted"/>
<name>A0ABD5E3J8_9ACTN</name>
<reference evidence="2" key="1">
    <citation type="submission" date="2023-07" db="EMBL/GenBank/DDBJ databases">
        <title>30 novel species of actinomycetes from the DSMZ collection.</title>
        <authorList>
            <person name="Nouioui I."/>
        </authorList>
    </citation>
    <scope>NUCLEOTIDE SEQUENCE [LARGE SCALE GENOMIC DNA]</scope>
    <source>
        <strain evidence="2">DSM 41982</strain>
    </source>
</reference>
<dbReference type="RefSeq" id="WP_093852941.1">
    <property type="nucleotide sequence ID" value="NZ_JAVRER010000011.1"/>
</dbReference>
<protein>
    <recommendedName>
        <fullName evidence="3">Protein phosphatase 2C domain-containing protein</fullName>
    </recommendedName>
</protein>
<evidence type="ECO:0000313" key="2">
    <source>
        <dbReference type="Proteomes" id="UP001183607"/>
    </source>
</evidence>